<dbReference type="GO" id="GO:0005739">
    <property type="term" value="C:mitochondrion"/>
    <property type="evidence" value="ECO:0007669"/>
    <property type="project" value="TreeGrafter"/>
</dbReference>
<dbReference type="SUPFAM" id="SSF81301">
    <property type="entry name" value="Nucleotidyltransferase"/>
    <property type="match status" value="1"/>
</dbReference>
<proteinExistence type="predicted"/>
<dbReference type="InterPro" id="IPR054708">
    <property type="entry name" value="MTPAP-like_central"/>
</dbReference>
<evidence type="ECO:0000256" key="4">
    <source>
        <dbReference type="ARBA" id="ARBA00022723"/>
    </source>
</evidence>
<dbReference type="AlphaFoldDB" id="A0A3B1IMC4"/>
<dbReference type="FunCoup" id="A0A3B1IMC4">
    <property type="interactions" value="703"/>
</dbReference>
<reference evidence="9" key="4">
    <citation type="submission" date="2025-09" db="UniProtKB">
        <authorList>
            <consortium name="Ensembl"/>
        </authorList>
    </citation>
    <scope>IDENTIFICATION</scope>
</reference>
<sequence>MAACFSVCRAYVRGADRLLRLCPRCELQAQTGLSRLHRTDFATAAQAVSNTEQTAVSDAKESFSLIQEKRHDQAERSVLINCPPNTNKKKFLAYISKHGDIRNHFFYETYGIYAVVEFSSRDSISSLKENCTIPSLQHEASVPFKSRLLTLSSTATGKKQTGPNAIKCHNLTPPSFDKLINQLSKQETVDQQMQCLTEACQLTEENISLRFLVCSLLRDIAAAYFPDCIIRPFGSTVNSFGKLGCDLDMFLDLDAVSGHDQSKGSGLSLEYQVKRGASERNVTQSILSVIGECVDVFSPGCVGVQKILNARCPLVRFSHQPSSFRCDLTANNRVAMKSSEMLFIYGSLDERLRFLVFTIRYWARAHGITNSFPGAWITNFSLTMLVVFFLQQRTPALLPTLNQLRDLAGPSDKCVIEGNDCTMVTDLSKITLQQNTDTLEKLLQEFFEFYGSFDFGKSSINIRKGREQNKPETSAMHIQNPFETDLNVSRNVNSSQLQRFVTLCKESAWIFQNGDVLKRRSASSSNKIPQWGVAALLMPSVTKSVEAREKRKRRKNERTAERIMSVLQSLKSPAEAGSGSEGYILGITKQDLREAAFPFQGQELRVSRLHSDPVPLTRLV</sequence>
<dbReference type="Pfam" id="PF03828">
    <property type="entry name" value="PAP_assoc"/>
    <property type="match status" value="1"/>
</dbReference>
<dbReference type="GO" id="GO:0031123">
    <property type="term" value="P:RNA 3'-end processing"/>
    <property type="evidence" value="ECO:0007669"/>
    <property type="project" value="TreeGrafter"/>
</dbReference>
<dbReference type="Proteomes" id="UP000018467">
    <property type="component" value="Unassembled WGS sequence"/>
</dbReference>
<comment type="cofactor">
    <cofactor evidence="2">
        <name>Mg(2+)</name>
        <dbReference type="ChEBI" id="CHEBI:18420"/>
    </cofactor>
</comment>
<dbReference type="GeneTree" id="ENSGT00940000158582"/>
<dbReference type="Ensembl" id="ENSAMXT00000050655.1">
    <property type="protein sequence ID" value="ENSAMXP00000031057.1"/>
    <property type="gene ID" value="ENSAMXG00000043393.1"/>
</dbReference>
<dbReference type="GO" id="GO:1990817">
    <property type="term" value="F:poly(A) RNA polymerase activity"/>
    <property type="evidence" value="ECO:0007669"/>
    <property type="project" value="TreeGrafter"/>
</dbReference>
<keyword evidence="3" id="KW-0808">Transferase</keyword>
<evidence type="ECO:0000256" key="2">
    <source>
        <dbReference type="ARBA" id="ARBA00001946"/>
    </source>
</evidence>
<keyword evidence="10" id="KW-1185">Reference proteome</keyword>
<evidence type="ECO:0000259" key="6">
    <source>
        <dbReference type="Pfam" id="PF03828"/>
    </source>
</evidence>
<reference evidence="10" key="2">
    <citation type="journal article" date="2014" name="Nat. Commun.">
        <title>The cavefish genome reveals candidate genes for eye loss.</title>
        <authorList>
            <person name="McGaugh S.E."/>
            <person name="Gross J.B."/>
            <person name="Aken B."/>
            <person name="Blin M."/>
            <person name="Borowsky R."/>
            <person name="Chalopin D."/>
            <person name="Hinaux H."/>
            <person name="Jeffery W.R."/>
            <person name="Keene A."/>
            <person name="Ma L."/>
            <person name="Minx P."/>
            <person name="Murphy D."/>
            <person name="O'Quin K.E."/>
            <person name="Retaux S."/>
            <person name="Rohner N."/>
            <person name="Searle S.M."/>
            <person name="Stahl B.A."/>
            <person name="Tabin C."/>
            <person name="Volff J.N."/>
            <person name="Yoshizawa M."/>
            <person name="Warren W.C."/>
        </authorList>
    </citation>
    <scope>NUCLEOTIDE SEQUENCE [LARGE SCALE GENOMIC DNA]</scope>
    <source>
        <strain evidence="10">female</strain>
    </source>
</reference>
<dbReference type="InterPro" id="IPR002058">
    <property type="entry name" value="PAP_assoc"/>
</dbReference>
<feature type="domain" description="Poly(A) RNA polymerase mitochondrial-like central palm" evidence="8">
    <location>
        <begin position="190"/>
        <end position="346"/>
    </location>
</feature>
<dbReference type="STRING" id="7994.ENSAMXP00000031057"/>
<reference evidence="10" key="1">
    <citation type="submission" date="2013-03" db="EMBL/GenBank/DDBJ databases">
        <authorList>
            <person name="Jeffery W."/>
            <person name="Warren W."/>
            <person name="Wilson R.K."/>
        </authorList>
    </citation>
    <scope>NUCLEOTIDE SEQUENCE</scope>
    <source>
        <strain evidence="10">female</strain>
    </source>
</reference>
<dbReference type="InterPro" id="IPR043519">
    <property type="entry name" value="NT_sf"/>
</dbReference>
<evidence type="ECO:0000256" key="5">
    <source>
        <dbReference type="ARBA" id="ARBA00022842"/>
    </source>
</evidence>
<dbReference type="Gene3D" id="1.10.1410.10">
    <property type="match status" value="1"/>
</dbReference>
<keyword evidence="5" id="KW-0460">Magnesium</keyword>
<evidence type="ECO:0000259" key="7">
    <source>
        <dbReference type="Pfam" id="PF17797"/>
    </source>
</evidence>
<dbReference type="Pfam" id="PF17797">
    <property type="entry name" value="RL"/>
    <property type="match status" value="1"/>
</dbReference>
<dbReference type="GO" id="GO:0046872">
    <property type="term" value="F:metal ion binding"/>
    <property type="evidence" value="ECO:0007669"/>
    <property type="project" value="UniProtKB-KW"/>
</dbReference>
<reference evidence="9" key="3">
    <citation type="submission" date="2025-08" db="UniProtKB">
        <authorList>
            <consortium name="Ensembl"/>
        </authorList>
    </citation>
    <scope>IDENTIFICATION</scope>
</reference>
<protein>
    <submittedName>
        <fullName evidence="9">Mitochondrial poly(A) polymerase</fullName>
    </submittedName>
</protein>
<evidence type="ECO:0000313" key="9">
    <source>
        <dbReference type="Ensembl" id="ENSAMXP00000031057.1"/>
    </source>
</evidence>
<evidence type="ECO:0000259" key="8">
    <source>
        <dbReference type="Pfam" id="PF22600"/>
    </source>
</evidence>
<dbReference type="InterPro" id="IPR041252">
    <property type="entry name" value="RL"/>
</dbReference>
<dbReference type="InParanoid" id="A0A3B1IMC4"/>
<dbReference type="PANTHER" id="PTHR12271">
    <property type="entry name" value="POLY A POLYMERASE CID PAP -RELATED"/>
    <property type="match status" value="1"/>
</dbReference>
<feature type="domain" description="PAP-associated" evidence="6">
    <location>
        <begin position="441"/>
        <end position="485"/>
    </location>
</feature>
<dbReference type="PANTHER" id="PTHR12271:SF133">
    <property type="entry name" value="POLY(A) RNA POLYMERASE, MITOCHONDRIAL"/>
    <property type="match status" value="1"/>
</dbReference>
<dbReference type="Gene3D" id="3.30.460.10">
    <property type="entry name" value="Beta Polymerase, domain 2"/>
    <property type="match status" value="1"/>
</dbReference>
<feature type="domain" description="RL" evidence="7">
    <location>
        <begin position="62"/>
        <end position="131"/>
    </location>
</feature>
<evidence type="ECO:0000256" key="3">
    <source>
        <dbReference type="ARBA" id="ARBA00022679"/>
    </source>
</evidence>
<accession>A0A3B1IMC4</accession>
<evidence type="ECO:0000256" key="1">
    <source>
        <dbReference type="ARBA" id="ARBA00001936"/>
    </source>
</evidence>
<organism evidence="9 10">
    <name type="scientific">Astyanax mexicanus</name>
    <name type="common">Blind cave fish</name>
    <name type="synonym">Astyanax fasciatus mexicanus</name>
    <dbReference type="NCBI Taxonomy" id="7994"/>
    <lineage>
        <taxon>Eukaryota</taxon>
        <taxon>Metazoa</taxon>
        <taxon>Chordata</taxon>
        <taxon>Craniata</taxon>
        <taxon>Vertebrata</taxon>
        <taxon>Euteleostomi</taxon>
        <taxon>Actinopterygii</taxon>
        <taxon>Neopterygii</taxon>
        <taxon>Teleostei</taxon>
        <taxon>Ostariophysi</taxon>
        <taxon>Characiformes</taxon>
        <taxon>Characoidei</taxon>
        <taxon>Acestrorhamphidae</taxon>
        <taxon>Acestrorhamphinae</taxon>
        <taxon>Astyanax</taxon>
    </lineage>
</organism>
<name>A0A3B1IMC4_ASTMX</name>
<dbReference type="SUPFAM" id="SSF81631">
    <property type="entry name" value="PAP/OAS1 substrate-binding domain"/>
    <property type="match status" value="1"/>
</dbReference>
<dbReference type="CDD" id="cd05402">
    <property type="entry name" value="NT_PAP_TUTase"/>
    <property type="match status" value="1"/>
</dbReference>
<keyword evidence="4" id="KW-0479">Metal-binding</keyword>
<dbReference type="Bgee" id="ENSAMXG00000043393">
    <property type="expression patterns" value="Expressed in ovary and 14 other cell types or tissues"/>
</dbReference>
<dbReference type="Pfam" id="PF22600">
    <property type="entry name" value="MTPAP-like_central"/>
    <property type="match status" value="1"/>
</dbReference>
<comment type="cofactor">
    <cofactor evidence="1">
        <name>Mn(2+)</name>
        <dbReference type="ChEBI" id="CHEBI:29035"/>
    </cofactor>
</comment>
<evidence type="ECO:0000313" key="10">
    <source>
        <dbReference type="Proteomes" id="UP000018467"/>
    </source>
</evidence>